<evidence type="ECO:0000256" key="4">
    <source>
        <dbReference type="SAM" id="Phobius"/>
    </source>
</evidence>
<keyword evidence="4" id="KW-0812">Transmembrane</keyword>
<gene>
    <name evidence="6" type="ORF">EHS89_13195</name>
</gene>
<feature type="domain" description="Phosphatidic acid phosphatase type 2/haloperoxidase" evidence="5">
    <location>
        <begin position="106"/>
        <end position="218"/>
    </location>
</feature>
<dbReference type="EMBL" id="RQXV01000007">
    <property type="protein sequence ID" value="RRC98562.1"/>
    <property type="molecule type" value="Genomic_DNA"/>
</dbReference>
<comment type="catalytic activity">
    <reaction evidence="3">
        <text>di-trans,octa-cis-undecaprenyl diphosphate + H2O = di-trans,octa-cis-undecaprenyl phosphate + phosphate + H(+)</text>
        <dbReference type="Rhea" id="RHEA:28094"/>
        <dbReference type="ChEBI" id="CHEBI:15377"/>
        <dbReference type="ChEBI" id="CHEBI:15378"/>
        <dbReference type="ChEBI" id="CHEBI:43474"/>
        <dbReference type="ChEBI" id="CHEBI:58405"/>
        <dbReference type="ChEBI" id="CHEBI:60392"/>
        <dbReference type="EC" id="3.6.1.27"/>
    </reaction>
</comment>
<dbReference type="Pfam" id="PF01569">
    <property type="entry name" value="PAP2"/>
    <property type="match status" value="1"/>
</dbReference>
<dbReference type="SMART" id="SM00014">
    <property type="entry name" value="acidPPc"/>
    <property type="match status" value="1"/>
</dbReference>
<evidence type="ECO:0000259" key="5">
    <source>
        <dbReference type="SMART" id="SM00014"/>
    </source>
</evidence>
<protein>
    <recommendedName>
        <fullName evidence="1">undecaprenyl-diphosphate phosphatase</fullName>
        <ecNumber evidence="1">3.6.1.27</ecNumber>
    </recommendedName>
    <alternativeName>
        <fullName evidence="2">Undecaprenyl pyrophosphate phosphatase</fullName>
    </alternativeName>
</protein>
<feature type="transmembrane region" description="Helical" evidence="4">
    <location>
        <begin position="40"/>
        <end position="58"/>
    </location>
</feature>
<dbReference type="GO" id="GO:0050380">
    <property type="term" value="F:undecaprenyl-diphosphatase activity"/>
    <property type="evidence" value="ECO:0007669"/>
    <property type="project" value="UniProtKB-EC"/>
</dbReference>
<feature type="transmembrane region" description="Helical" evidence="4">
    <location>
        <begin position="78"/>
        <end position="98"/>
    </location>
</feature>
<dbReference type="Gene3D" id="1.20.144.10">
    <property type="entry name" value="Phosphatidic acid phosphatase type 2/haloperoxidase"/>
    <property type="match status" value="2"/>
</dbReference>
<comment type="caution">
    <text evidence="6">The sequence shown here is derived from an EMBL/GenBank/DDBJ whole genome shotgun (WGS) entry which is preliminary data.</text>
</comment>
<feature type="transmembrane region" description="Helical" evidence="4">
    <location>
        <begin position="153"/>
        <end position="172"/>
    </location>
</feature>
<feature type="transmembrane region" description="Helical" evidence="4">
    <location>
        <begin position="260"/>
        <end position="279"/>
    </location>
</feature>
<dbReference type="InterPro" id="IPR036938">
    <property type="entry name" value="PAP2/HPO_sf"/>
</dbReference>
<keyword evidence="4" id="KW-1133">Transmembrane helix</keyword>
<accession>A0A3P1SQW7</accession>
<feature type="transmembrane region" description="Helical" evidence="4">
    <location>
        <begin position="203"/>
        <end position="221"/>
    </location>
</feature>
<proteinExistence type="predicted"/>
<dbReference type="AlphaFoldDB" id="A0A3P1SQW7"/>
<dbReference type="Proteomes" id="UP000267535">
    <property type="component" value="Unassembled WGS sequence"/>
</dbReference>
<dbReference type="RefSeq" id="WP_124926623.1">
    <property type="nucleotide sequence ID" value="NZ_BMOH01000002.1"/>
</dbReference>
<organism evidence="6 7">
    <name type="scientific">Amphritea balenae</name>
    <dbReference type="NCBI Taxonomy" id="452629"/>
    <lineage>
        <taxon>Bacteria</taxon>
        <taxon>Pseudomonadati</taxon>
        <taxon>Pseudomonadota</taxon>
        <taxon>Gammaproteobacteria</taxon>
        <taxon>Oceanospirillales</taxon>
        <taxon>Oceanospirillaceae</taxon>
        <taxon>Amphritea</taxon>
    </lineage>
</organism>
<keyword evidence="4" id="KW-0472">Membrane</keyword>
<dbReference type="OrthoDB" id="9780918at2"/>
<dbReference type="PANTHER" id="PTHR14969">
    <property type="entry name" value="SPHINGOSINE-1-PHOSPHATE PHOSPHOHYDROLASE"/>
    <property type="match status" value="1"/>
</dbReference>
<evidence type="ECO:0000256" key="2">
    <source>
        <dbReference type="ARBA" id="ARBA00032707"/>
    </source>
</evidence>
<evidence type="ECO:0000256" key="3">
    <source>
        <dbReference type="ARBA" id="ARBA00047594"/>
    </source>
</evidence>
<dbReference type="SUPFAM" id="SSF48317">
    <property type="entry name" value="Acid phosphatase/Vanadium-dependent haloperoxidase"/>
    <property type="match status" value="1"/>
</dbReference>
<evidence type="ECO:0000313" key="6">
    <source>
        <dbReference type="EMBL" id="RRC98562.1"/>
    </source>
</evidence>
<dbReference type="EC" id="3.6.1.27" evidence="1"/>
<reference evidence="6 7" key="1">
    <citation type="submission" date="2018-11" db="EMBL/GenBank/DDBJ databases">
        <title>The draft genome sequence of Amphritea balenae JAMM 1525T.</title>
        <authorList>
            <person name="Fang Z."/>
            <person name="Zhang Y."/>
            <person name="Han X."/>
        </authorList>
    </citation>
    <scope>NUCLEOTIDE SEQUENCE [LARGE SCALE GENOMIC DNA]</scope>
    <source>
        <strain evidence="6 7">JAMM 1525</strain>
    </source>
</reference>
<keyword evidence="7" id="KW-1185">Reference proteome</keyword>
<feature type="transmembrane region" description="Helical" evidence="4">
    <location>
        <begin position="179"/>
        <end position="197"/>
    </location>
</feature>
<feature type="transmembrane region" description="Helical" evidence="4">
    <location>
        <begin position="105"/>
        <end position="123"/>
    </location>
</feature>
<dbReference type="CDD" id="cd01610">
    <property type="entry name" value="PAP2_like"/>
    <property type="match status" value="1"/>
</dbReference>
<dbReference type="PANTHER" id="PTHR14969:SF13">
    <property type="entry name" value="AT30094P"/>
    <property type="match status" value="1"/>
</dbReference>
<evidence type="ECO:0000256" key="1">
    <source>
        <dbReference type="ARBA" id="ARBA00012374"/>
    </source>
</evidence>
<evidence type="ECO:0000313" key="7">
    <source>
        <dbReference type="Proteomes" id="UP000267535"/>
    </source>
</evidence>
<sequence length="290" mass="31914">MQNLLAQIKGCFIVTGLPDQLQSSRQQFALHYDTESLKRLTQLAGVFLVLAVLLWAVAGYHGAFHLLNQFTPLLPDTFWQIATFMGDTTVVLSISLLVARRNPAILWVLLIAAVYGTLVTHGLKNLVGAERPPVSLVTGEYNLVGKALKNGSFPSGHSLTAFVFVSIAFYFFRNFYLRIALLLTGALIAFSRVMVAAHWPVDVFVGSGFGLLVTVAAVVTAQHIHWGFKVPLHLFIVFLLVVASLMILTGHDGGYPQAHLFGKLIAFSALLMFIVDYFFPYKSSSKQTLQ</sequence>
<feature type="transmembrane region" description="Helical" evidence="4">
    <location>
        <begin position="230"/>
        <end position="248"/>
    </location>
</feature>
<name>A0A3P1SQW7_9GAMM</name>
<dbReference type="InterPro" id="IPR000326">
    <property type="entry name" value="PAP2/HPO"/>
</dbReference>